<dbReference type="PANTHER" id="PTHR27002">
    <property type="entry name" value="RECEPTOR-LIKE SERINE/THREONINE-PROTEIN KINASE SD1-8"/>
    <property type="match status" value="1"/>
</dbReference>
<keyword evidence="2" id="KW-0723">Serine/threonine-protein kinase</keyword>
<dbReference type="FunFam" id="3.30.200.20:FF:000142">
    <property type="entry name" value="Cysteine-rich receptor-like protein kinase 10"/>
    <property type="match status" value="1"/>
</dbReference>
<dbReference type="EMBL" id="JAKOGI010000275">
    <property type="protein sequence ID" value="KAJ8437888.1"/>
    <property type="molecule type" value="Genomic_DNA"/>
</dbReference>
<feature type="domain" description="Gnk2-homologous" evidence="18">
    <location>
        <begin position="31"/>
        <end position="137"/>
    </location>
</feature>
<keyword evidence="9 14" id="KW-0067">ATP-binding</keyword>
<comment type="caution">
    <text evidence="19">The sequence shown here is derived from an EMBL/GenBank/DDBJ whole genome shotgun (WGS) entry which is preliminary data.</text>
</comment>
<evidence type="ECO:0000256" key="14">
    <source>
        <dbReference type="PROSITE-ProRule" id="PRU10141"/>
    </source>
</evidence>
<gene>
    <name evidence="19" type="ORF">Cgig2_031404</name>
</gene>
<reference evidence="19" key="1">
    <citation type="submission" date="2022-04" db="EMBL/GenBank/DDBJ databases">
        <title>Carnegiea gigantea Genome sequencing and assembly v2.</title>
        <authorList>
            <person name="Copetti D."/>
            <person name="Sanderson M.J."/>
            <person name="Burquez A."/>
            <person name="Wojciechowski M.F."/>
        </authorList>
    </citation>
    <scope>NUCLEOTIDE SEQUENCE</scope>
    <source>
        <strain evidence="19">SGP5-SGP5p</strain>
        <tissue evidence="19">Aerial part</tissue>
    </source>
</reference>
<feature type="domain" description="Protein kinase" evidence="17">
    <location>
        <begin position="356"/>
        <end position="450"/>
    </location>
</feature>
<evidence type="ECO:0000256" key="10">
    <source>
        <dbReference type="ARBA" id="ARBA00022989"/>
    </source>
</evidence>
<evidence type="ECO:0000259" key="18">
    <source>
        <dbReference type="PROSITE" id="PS51473"/>
    </source>
</evidence>
<accession>A0A9Q1K6W0</accession>
<evidence type="ECO:0000256" key="15">
    <source>
        <dbReference type="SAM" id="Phobius"/>
    </source>
</evidence>
<evidence type="ECO:0000256" key="4">
    <source>
        <dbReference type="ARBA" id="ARBA00022692"/>
    </source>
</evidence>
<dbReference type="PANTHER" id="PTHR27002:SF1050">
    <property type="entry name" value="CYSTEINE-RICH RECEPTOR-LIKE PROTEIN KINASE 5"/>
    <property type="match status" value="1"/>
</dbReference>
<dbReference type="Proteomes" id="UP001153076">
    <property type="component" value="Unassembled WGS sequence"/>
</dbReference>
<evidence type="ECO:0000256" key="11">
    <source>
        <dbReference type="ARBA" id="ARBA00023136"/>
    </source>
</evidence>
<evidence type="ECO:0000256" key="8">
    <source>
        <dbReference type="ARBA" id="ARBA00022777"/>
    </source>
</evidence>
<name>A0A9Q1K6W0_9CARY</name>
<keyword evidence="7 14" id="KW-0547">Nucleotide-binding</keyword>
<evidence type="ECO:0000259" key="17">
    <source>
        <dbReference type="PROSITE" id="PS50011"/>
    </source>
</evidence>
<dbReference type="GO" id="GO:0005886">
    <property type="term" value="C:plasma membrane"/>
    <property type="evidence" value="ECO:0007669"/>
    <property type="project" value="TreeGrafter"/>
</dbReference>
<dbReference type="CDD" id="cd23509">
    <property type="entry name" value="Gnk2-like"/>
    <property type="match status" value="2"/>
</dbReference>
<evidence type="ECO:0000256" key="16">
    <source>
        <dbReference type="SAM" id="SignalP"/>
    </source>
</evidence>
<keyword evidence="5 16" id="KW-0732">Signal</keyword>
<dbReference type="Pfam" id="PF07714">
    <property type="entry name" value="PK_Tyr_Ser-Thr"/>
    <property type="match status" value="1"/>
</dbReference>
<keyword evidence="8" id="KW-0418">Kinase</keyword>
<evidence type="ECO:0000256" key="9">
    <source>
        <dbReference type="ARBA" id="ARBA00022840"/>
    </source>
</evidence>
<dbReference type="SUPFAM" id="SSF56112">
    <property type="entry name" value="Protein kinase-like (PK-like)"/>
    <property type="match status" value="1"/>
</dbReference>
<evidence type="ECO:0000313" key="19">
    <source>
        <dbReference type="EMBL" id="KAJ8437888.1"/>
    </source>
</evidence>
<dbReference type="InterPro" id="IPR000719">
    <property type="entry name" value="Prot_kinase_dom"/>
</dbReference>
<feature type="signal peptide" evidence="16">
    <location>
        <begin position="1"/>
        <end position="28"/>
    </location>
</feature>
<feature type="transmembrane region" description="Helical" evidence="15">
    <location>
        <begin position="298"/>
        <end position="320"/>
    </location>
</feature>
<dbReference type="InterPro" id="IPR011009">
    <property type="entry name" value="Kinase-like_dom_sf"/>
</dbReference>
<evidence type="ECO:0000256" key="12">
    <source>
        <dbReference type="ARBA" id="ARBA00023170"/>
    </source>
</evidence>
<dbReference type="PROSITE" id="PS00107">
    <property type="entry name" value="PROTEIN_KINASE_ATP"/>
    <property type="match status" value="1"/>
</dbReference>
<keyword evidence="3" id="KW-0808">Transferase</keyword>
<dbReference type="InterPro" id="IPR001245">
    <property type="entry name" value="Ser-Thr/Tyr_kinase_cat_dom"/>
</dbReference>
<evidence type="ECO:0000256" key="5">
    <source>
        <dbReference type="ARBA" id="ARBA00022729"/>
    </source>
</evidence>
<sequence>MMNSLSHSLPFSVLLLVFMASLFSLTSAQPNFWFYSCGKTGNYTNTSAFAANLNTVVSDIISSSEIANFSYHFYTAGTKPGVDLVTGAAFCRGDLPSSECHSCYSDAAVEIRQVCPTQKQAIAWYTDCMVRYSDHRIRGIMESSPKYSVHNPANASDPEAFDRELKALLRSLQVKAKEDRSEYASGSRRVSGSVTVYALSGCTPDLNASDCFKCAEDVINYVSTCCYGKIGASIFTPNCASRFEVYQFYRSDHRTSTPSAPLRTKGEEALGPFFQLFFFKDVTYAGNSRGKKRSLLRLSLSIAIPTFVAILLSIGVWICLQRRKATLTGDREAEEIMDVECLQFDLTAIKAATHNFSMGNKLGEGGFGEVYKGILACGQEVAVKRLSKNSGQGIAEFKNEVALVAKLQHKNLVKLLGFCIALKERILVYEFLPNSSLDRFLFGKFNEHSP</sequence>
<keyword evidence="4 15" id="KW-0812">Transmembrane</keyword>
<feature type="binding site" evidence="14">
    <location>
        <position position="384"/>
    </location>
    <ligand>
        <name>ATP</name>
        <dbReference type="ChEBI" id="CHEBI:30616"/>
    </ligand>
</feature>
<evidence type="ECO:0000256" key="7">
    <source>
        <dbReference type="ARBA" id="ARBA00022741"/>
    </source>
</evidence>
<evidence type="ECO:0000256" key="3">
    <source>
        <dbReference type="ARBA" id="ARBA00022679"/>
    </source>
</evidence>
<keyword evidence="11 15" id="KW-0472">Membrane</keyword>
<comment type="subcellular location">
    <subcellularLocation>
        <location evidence="1">Membrane</location>
        <topology evidence="1">Single-pass membrane protein</topology>
    </subcellularLocation>
</comment>
<dbReference type="Gene3D" id="3.30.200.20">
    <property type="entry name" value="Phosphorylase Kinase, domain 1"/>
    <property type="match status" value="1"/>
</dbReference>
<keyword evidence="10 15" id="KW-1133">Transmembrane helix</keyword>
<keyword evidence="12" id="KW-0675">Receptor</keyword>
<evidence type="ECO:0000256" key="6">
    <source>
        <dbReference type="ARBA" id="ARBA00022737"/>
    </source>
</evidence>
<protein>
    <recommendedName>
        <fullName evidence="21">Cysteine-rich receptor-like protein kinase 25</fullName>
    </recommendedName>
</protein>
<dbReference type="PROSITE" id="PS51473">
    <property type="entry name" value="GNK2"/>
    <property type="match status" value="2"/>
</dbReference>
<dbReference type="GO" id="GO:0004674">
    <property type="term" value="F:protein serine/threonine kinase activity"/>
    <property type="evidence" value="ECO:0007669"/>
    <property type="project" value="UniProtKB-KW"/>
</dbReference>
<feature type="chain" id="PRO_5040129614" description="Cysteine-rich receptor-like protein kinase 25" evidence="16">
    <location>
        <begin position="29"/>
        <end position="450"/>
    </location>
</feature>
<dbReference type="OrthoDB" id="1909574at2759"/>
<proteinExistence type="predicted"/>
<dbReference type="InterPro" id="IPR017441">
    <property type="entry name" value="Protein_kinase_ATP_BS"/>
</dbReference>
<dbReference type="InterPro" id="IPR002902">
    <property type="entry name" value="GNK2"/>
</dbReference>
<dbReference type="Gene3D" id="3.30.430.20">
    <property type="entry name" value="Gnk2 domain, C-X8-C-X2-C motif"/>
    <property type="match status" value="2"/>
</dbReference>
<dbReference type="AlphaFoldDB" id="A0A9Q1K6W0"/>
<dbReference type="PROSITE" id="PS50011">
    <property type="entry name" value="PROTEIN_KINASE_DOM"/>
    <property type="match status" value="1"/>
</dbReference>
<dbReference type="GO" id="GO:0042742">
    <property type="term" value="P:defense response to bacterium"/>
    <property type="evidence" value="ECO:0007669"/>
    <property type="project" value="TreeGrafter"/>
</dbReference>
<organism evidence="19 20">
    <name type="scientific">Carnegiea gigantea</name>
    <dbReference type="NCBI Taxonomy" id="171969"/>
    <lineage>
        <taxon>Eukaryota</taxon>
        <taxon>Viridiplantae</taxon>
        <taxon>Streptophyta</taxon>
        <taxon>Embryophyta</taxon>
        <taxon>Tracheophyta</taxon>
        <taxon>Spermatophyta</taxon>
        <taxon>Magnoliopsida</taxon>
        <taxon>eudicotyledons</taxon>
        <taxon>Gunneridae</taxon>
        <taxon>Pentapetalae</taxon>
        <taxon>Caryophyllales</taxon>
        <taxon>Cactineae</taxon>
        <taxon>Cactaceae</taxon>
        <taxon>Cactoideae</taxon>
        <taxon>Echinocereeae</taxon>
        <taxon>Carnegiea</taxon>
    </lineage>
</organism>
<keyword evidence="20" id="KW-1185">Reference proteome</keyword>
<keyword evidence="6" id="KW-0677">Repeat</keyword>
<evidence type="ECO:0000313" key="20">
    <source>
        <dbReference type="Proteomes" id="UP001153076"/>
    </source>
</evidence>
<dbReference type="Pfam" id="PF01657">
    <property type="entry name" value="Stress-antifung"/>
    <property type="match status" value="2"/>
</dbReference>
<feature type="domain" description="Gnk2-homologous" evidence="18">
    <location>
        <begin position="143"/>
        <end position="248"/>
    </location>
</feature>
<evidence type="ECO:0008006" key="21">
    <source>
        <dbReference type="Google" id="ProtNLM"/>
    </source>
</evidence>
<evidence type="ECO:0000256" key="13">
    <source>
        <dbReference type="ARBA" id="ARBA00023180"/>
    </source>
</evidence>
<evidence type="ECO:0000256" key="2">
    <source>
        <dbReference type="ARBA" id="ARBA00022527"/>
    </source>
</evidence>
<evidence type="ECO:0000256" key="1">
    <source>
        <dbReference type="ARBA" id="ARBA00004167"/>
    </source>
</evidence>
<dbReference type="GO" id="GO:0005524">
    <property type="term" value="F:ATP binding"/>
    <property type="evidence" value="ECO:0007669"/>
    <property type="project" value="UniProtKB-UniRule"/>
</dbReference>
<keyword evidence="13" id="KW-0325">Glycoprotein</keyword>
<dbReference type="InterPro" id="IPR038408">
    <property type="entry name" value="GNK2_sf"/>
</dbReference>